<organism evidence="1 2">
    <name type="scientific">Lactobacillus delbrueckii subsp. bulgaricus</name>
    <dbReference type="NCBI Taxonomy" id="1585"/>
    <lineage>
        <taxon>Bacteria</taxon>
        <taxon>Bacillati</taxon>
        <taxon>Bacillota</taxon>
        <taxon>Bacilli</taxon>
        <taxon>Lactobacillales</taxon>
        <taxon>Lactobacillaceae</taxon>
        <taxon>Lactobacillus</taxon>
    </lineage>
</organism>
<dbReference type="InterPro" id="IPR015424">
    <property type="entry name" value="PyrdxlP-dep_Trfase"/>
</dbReference>
<sequence>MSKEAISNEGLSFETLQVHAGQPIDETGARAVPIYQTTSYVFDDADQAAGPLP</sequence>
<gene>
    <name evidence="1" type="ORF">ME0900_04680</name>
</gene>
<dbReference type="SUPFAM" id="SSF53383">
    <property type="entry name" value="PLP-dependent transferases"/>
    <property type="match status" value="1"/>
</dbReference>
<proteinExistence type="predicted"/>
<accession>A0AAV5PEC4</accession>
<dbReference type="InterPro" id="IPR015421">
    <property type="entry name" value="PyrdxlP-dep_Trfase_major"/>
</dbReference>
<evidence type="ECO:0000313" key="2">
    <source>
        <dbReference type="Proteomes" id="UP001165243"/>
    </source>
</evidence>
<protein>
    <recommendedName>
        <fullName evidence="3">O-acetylhomoserine aminocarboxypropyltransferase</fullName>
    </recommendedName>
</protein>
<dbReference type="EMBL" id="BSWK01000003">
    <property type="protein sequence ID" value="GMB86096.1"/>
    <property type="molecule type" value="Genomic_DNA"/>
</dbReference>
<dbReference type="Proteomes" id="UP001165243">
    <property type="component" value="Unassembled WGS sequence"/>
</dbReference>
<reference evidence="1" key="1">
    <citation type="submission" date="2023-04" db="EMBL/GenBank/DDBJ databases">
        <title>Draft genome sequences of Lactobacillus delbrueckii subsp. bulgaricus ME-900 and ME-901 with improved acid tolerance.</title>
        <authorList>
            <person name="Ishida T."/>
            <person name="Yamamoto E."/>
            <person name="Koizumi A."/>
            <person name="Fujiwara S."/>
            <person name="Makino S."/>
            <person name="Kano H."/>
            <person name="Kimura K."/>
        </authorList>
    </citation>
    <scope>NUCLEOTIDE SEQUENCE</scope>
    <source>
        <strain evidence="1">ME-900</strain>
    </source>
</reference>
<name>A0AAV5PEC4_LACDE</name>
<evidence type="ECO:0008006" key="3">
    <source>
        <dbReference type="Google" id="ProtNLM"/>
    </source>
</evidence>
<dbReference type="RefSeq" id="WP_003620804.1">
    <property type="nucleotide sequence ID" value="NZ_RISG01000002.1"/>
</dbReference>
<dbReference type="Gene3D" id="3.40.640.10">
    <property type="entry name" value="Type I PLP-dependent aspartate aminotransferase-like (Major domain)"/>
    <property type="match status" value="1"/>
</dbReference>
<comment type="caution">
    <text evidence="1">The sequence shown here is derived from an EMBL/GenBank/DDBJ whole genome shotgun (WGS) entry which is preliminary data.</text>
</comment>
<evidence type="ECO:0000313" key="1">
    <source>
        <dbReference type="EMBL" id="GMB86096.1"/>
    </source>
</evidence>
<dbReference type="AlphaFoldDB" id="A0AAV5PEC4"/>